<dbReference type="GO" id="GO:0003924">
    <property type="term" value="F:GTPase activity"/>
    <property type="evidence" value="ECO:0007669"/>
    <property type="project" value="InterPro"/>
</dbReference>
<dbReference type="Pfam" id="PF00025">
    <property type="entry name" value="Arf"/>
    <property type="match status" value="2"/>
</dbReference>
<reference evidence="7 8" key="1">
    <citation type="submission" date="2025-04" db="UniProtKB">
        <authorList>
            <consortium name="RefSeq"/>
        </authorList>
    </citation>
    <scope>IDENTIFICATION</scope>
    <source>
        <tissue evidence="7 8">Sperm</tissue>
    </source>
</reference>
<keyword evidence="2 3" id="KW-0342">GTP-binding</keyword>
<gene>
    <name evidence="7 8 9 10 11" type="primary">ARL16</name>
</gene>
<dbReference type="CTD" id="339231"/>
<keyword evidence="4" id="KW-0479">Metal-binding</keyword>
<dbReference type="PROSITE" id="PS51417">
    <property type="entry name" value="ARF"/>
    <property type="match status" value="1"/>
</dbReference>
<dbReference type="AlphaFoldDB" id="A0AAJ7XIZ2"/>
<feature type="binding site" evidence="4">
    <location>
        <position position="39"/>
    </location>
    <ligand>
        <name>Mg(2+)</name>
        <dbReference type="ChEBI" id="CHEBI:18420"/>
    </ligand>
</feature>
<evidence type="ECO:0000256" key="5">
    <source>
        <dbReference type="SAM" id="MobiDB-lite"/>
    </source>
</evidence>
<dbReference type="KEGG" id="pmrn:116957865"/>
<keyword evidence="6" id="KW-1185">Reference proteome</keyword>
<feature type="binding site" evidence="4">
    <location>
        <position position="13"/>
    </location>
    <ligand>
        <name>Mg(2+)</name>
        <dbReference type="ChEBI" id="CHEBI:18420"/>
    </ligand>
</feature>
<evidence type="ECO:0000313" key="8">
    <source>
        <dbReference type="RefSeq" id="XP_032836182.1"/>
    </source>
</evidence>
<dbReference type="GO" id="GO:0046872">
    <property type="term" value="F:metal ion binding"/>
    <property type="evidence" value="ECO:0007669"/>
    <property type="project" value="UniProtKB-KW"/>
</dbReference>
<proteinExistence type="predicted"/>
<evidence type="ECO:0000256" key="3">
    <source>
        <dbReference type="PIRSR" id="PIRSR606689-1"/>
    </source>
</evidence>
<evidence type="ECO:0000313" key="9">
    <source>
        <dbReference type="RefSeq" id="XP_032836183.1"/>
    </source>
</evidence>
<dbReference type="Gene3D" id="3.40.50.300">
    <property type="entry name" value="P-loop containing nucleotide triphosphate hydrolases"/>
    <property type="match status" value="2"/>
</dbReference>
<evidence type="ECO:0000313" key="11">
    <source>
        <dbReference type="RefSeq" id="XP_032836185.1"/>
    </source>
</evidence>
<dbReference type="Proteomes" id="UP001318040">
    <property type="component" value="Chromosome 64"/>
</dbReference>
<evidence type="ECO:0000313" key="7">
    <source>
        <dbReference type="RefSeq" id="XP_032836181.1"/>
    </source>
</evidence>
<dbReference type="PANTHER" id="PTHR46688:SF1">
    <property type="entry name" value="ADP-RIBOSYLATION FACTOR-LIKE PROTEIN 16"/>
    <property type="match status" value="1"/>
</dbReference>
<evidence type="ECO:0000256" key="2">
    <source>
        <dbReference type="ARBA" id="ARBA00023134"/>
    </source>
</evidence>
<dbReference type="SUPFAM" id="SSF52540">
    <property type="entry name" value="P-loop containing nucleoside triphosphate hydrolases"/>
    <property type="match status" value="1"/>
</dbReference>
<dbReference type="RefSeq" id="XP_032836182.1">
    <property type="nucleotide sequence ID" value="XM_032980291.1"/>
</dbReference>
<evidence type="ECO:0000256" key="1">
    <source>
        <dbReference type="ARBA" id="ARBA00022741"/>
    </source>
</evidence>
<evidence type="ECO:0000313" key="10">
    <source>
        <dbReference type="RefSeq" id="XP_032836184.1"/>
    </source>
</evidence>
<feature type="binding site" evidence="3">
    <location>
        <position position="61"/>
    </location>
    <ligand>
        <name>GTP</name>
        <dbReference type="ChEBI" id="CHEBI:37565"/>
    </ligand>
</feature>
<sequence>MLLLLGPTGSGKTLLLKRLQKIFAGERVDKWEAPSTVPTVGTNLVDVAVGKRRLTLRELGGTMAPIWDSYYKHSTAVINHRHAFGVFGCCSPFTHAVDNPSELSFVKELHISVFVVDVANPRQLASAGVQLWEVLAHEEVRGKSLCVLLNKTDLATSGAVREFRSLLRLDDPEATAAVTTSPPENHADDDDDDDDVVAEGKREAGKVTAGVAAATRVNVLGGSARDGAGVTELAEWIRRLAARR</sequence>
<organism evidence="6 7">
    <name type="scientific">Petromyzon marinus</name>
    <name type="common">Sea lamprey</name>
    <dbReference type="NCBI Taxonomy" id="7757"/>
    <lineage>
        <taxon>Eukaryota</taxon>
        <taxon>Metazoa</taxon>
        <taxon>Chordata</taxon>
        <taxon>Craniata</taxon>
        <taxon>Vertebrata</taxon>
        <taxon>Cyclostomata</taxon>
        <taxon>Hyperoartia</taxon>
        <taxon>Petromyzontiformes</taxon>
        <taxon>Petromyzontidae</taxon>
        <taxon>Petromyzon</taxon>
    </lineage>
</organism>
<keyword evidence="4" id="KW-0460">Magnesium</keyword>
<feature type="region of interest" description="Disordered" evidence="5">
    <location>
        <begin position="174"/>
        <end position="194"/>
    </location>
</feature>
<evidence type="ECO:0000313" key="6">
    <source>
        <dbReference type="Proteomes" id="UP001318040"/>
    </source>
</evidence>
<dbReference type="InterPro" id="IPR027417">
    <property type="entry name" value="P-loop_NTPase"/>
</dbReference>
<dbReference type="RefSeq" id="XP_032836184.1">
    <property type="nucleotide sequence ID" value="XM_032980293.1"/>
</dbReference>
<dbReference type="InterPro" id="IPR006689">
    <property type="entry name" value="Small_GTPase_ARF/SAR"/>
</dbReference>
<dbReference type="RefSeq" id="XP_032836181.1">
    <property type="nucleotide sequence ID" value="XM_032980290.1"/>
</dbReference>
<accession>A0AAJ7XIZ2</accession>
<dbReference type="RefSeq" id="XP_032836185.1">
    <property type="nucleotide sequence ID" value="XM_032980294.1"/>
</dbReference>
<dbReference type="PANTHER" id="PTHR46688">
    <property type="entry name" value="ADP-RIBOSYLATION FACTOR-LIKE PROTEIN 16"/>
    <property type="match status" value="1"/>
</dbReference>
<protein>
    <submittedName>
        <fullName evidence="7 8">ADP-ribosylation factor-like protein 16 isoform X1</fullName>
    </submittedName>
</protein>
<feature type="binding site" evidence="3">
    <location>
        <begin position="6"/>
        <end position="13"/>
    </location>
    <ligand>
        <name>GTP</name>
        <dbReference type="ChEBI" id="CHEBI:37565"/>
    </ligand>
</feature>
<name>A0AAJ7XIZ2_PETMA</name>
<evidence type="ECO:0000256" key="4">
    <source>
        <dbReference type="PIRSR" id="PIRSR606689-2"/>
    </source>
</evidence>
<dbReference type="RefSeq" id="XP_032836183.1">
    <property type="nucleotide sequence ID" value="XM_032980292.1"/>
</dbReference>
<dbReference type="GO" id="GO:0005525">
    <property type="term" value="F:GTP binding"/>
    <property type="evidence" value="ECO:0007669"/>
    <property type="project" value="UniProtKB-KW"/>
</dbReference>
<keyword evidence="1 3" id="KW-0547">Nucleotide-binding</keyword>